<proteinExistence type="predicted"/>
<keyword evidence="2" id="KW-1185">Reference proteome</keyword>
<dbReference type="PATRIC" id="fig|47500.8.peg.172"/>
<comment type="caution">
    <text evidence="1">The sequence shown here is derived from an EMBL/GenBank/DDBJ whole genome shotgun (WGS) entry which is preliminary data.</text>
</comment>
<dbReference type="AlphaFoldDB" id="A0A0D1YL09"/>
<accession>A0A0D1YL09</accession>
<dbReference type="STRING" id="47500.AF333_18760"/>
<dbReference type="EMBL" id="LGUG01000004">
    <property type="protein sequence ID" value="KON97202.1"/>
    <property type="molecule type" value="Genomic_DNA"/>
</dbReference>
<reference evidence="1 2" key="1">
    <citation type="submission" date="2015-07" db="EMBL/GenBank/DDBJ databases">
        <title>Fjat-14205 dsm 2895.</title>
        <authorList>
            <person name="Liu B."/>
            <person name="Wang J."/>
            <person name="Zhu Y."/>
            <person name="Liu G."/>
            <person name="Chen Q."/>
            <person name="Chen Z."/>
            <person name="Lan J."/>
            <person name="Che J."/>
            <person name="Ge C."/>
            <person name="Shi H."/>
            <person name="Pan Z."/>
            <person name="Liu X."/>
        </authorList>
    </citation>
    <scope>NUCLEOTIDE SEQUENCE [LARGE SCALE GENOMIC DNA]</scope>
    <source>
        <strain evidence="1 2">DSM 2895</strain>
    </source>
</reference>
<dbReference type="Proteomes" id="UP000037269">
    <property type="component" value="Unassembled WGS sequence"/>
</dbReference>
<evidence type="ECO:0000313" key="2">
    <source>
        <dbReference type="Proteomes" id="UP000037269"/>
    </source>
</evidence>
<gene>
    <name evidence="1" type="ORF">AF333_18760</name>
</gene>
<dbReference type="SUPFAM" id="SSF52266">
    <property type="entry name" value="SGNH hydrolase"/>
    <property type="match status" value="1"/>
</dbReference>
<protein>
    <recommendedName>
        <fullName evidence="3">GDSL-like Lipase/Acylhydrolase family protein</fullName>
    </recommendedName>
</protein>
<name>A0A0D1YL09_ANEMI</name>
<evidence type="ECO:0000313" key="1">
    <source>
        <dbReference type="EMBL" id="KON97202.1"/>
    </source>
</evidence>
<sequence length="61" mass="7160">MLERLEQNTISSAIEDTDIVLITIGANDIMRIVRENFNHLTYEQFVNKQLRALAEKRIQQD</sequence>
<organism evidence="1 2">
    <name type="scientific">Aneurinibacillus migulanus</name>
    <name type="common">Bacillus migulanus</name>
    <dbReference type="NCBI Taxonomy" id="47500"/>
    <lineage>
        <taxon>Bacteria</taxon>
        <taxon>Bacillati</taxon>
        <taxon>Bacillota</taxon>
        <taxon>Bacilli</taxon>
        <taxon>Bacillales</taxon>
        <taxon>Paenibacillaceae</taxon>
        <taxon>Aneurinibacillus group</taxon>
        <taxon>Aneurinibacillus</taxon>
    </lineage>
</organism>
<evidence type="ECO:0008006" key="3">
    <source>
        <dbReference type="Google" id="ProtNLM"/>
    </source>
</evidence>